<gene>
    <name evidence="2" type="ORF">U27_04520</name>
</gene>
<keyword evidence="3" id="KW-1185">Reference proteome</keyword>
<proteinExistence type="predicted"/>
<evidence type="ECO:0000259" key="1">
    <source>
        <dbReference type="Pfam" id="PF00117"/>
    </source>
</evidence>
<dbReference type="InterPro" id="IPR044992">
    <property type="entry name" value="ChyE-like"/>
</dbReference>
<evidence type="ECO:0000313" key="2">
    <source>
        <dbReference type="EMBL" id="GAK57553.1"/>
    </source>
</evidence>
<dbReference type="PANTHER" id="PTHR42695:SF5">
    <property type="entry name" value="GLUTAMINE AMIDOTRANSFERASE YLR126C-RELATED"/>
    <property type="match status" value="1"/>
</dbReference>
<dbReference type="InterPro" id="IPR029062">
    <property type="entry name" value="Class_I_gatase-like"/>
</dbReference>
<dbReference type="SUPFAM" id="SSF52317">
    <property type="entry name" value="Class I glutamine amidotransferase-like"/>
    <property type="match status" value="1"/>
</dbReference>
<sequence>MKIHYLQHVPFEGLGSIESWICERNHQLTVTRVYEDTDFPAIQGFEWLIILGGPMNIYEDEQYPWLKSERQFIKETIQAGKTVLGICLGAQFIADALGAKVFPNPHKEIGWFPIELTAEGRTSWLLREFPKKFQVFHWHGDTFPLPQRAIPLARSQACEQQAFLYQECVLALQFHLETTRHSAEQLIANCRNELVDAPFIQPAEIMLADDQKFTNINHFMRLLLTKLEQRT</sequence>
<dbReference type="GO" id="GO:0016740">
    <property type="term" value="F:transferase activity"/>
    <property type="evidence" value="ECO:0007669"/>
    <property type="project" value="UniProtKB-KW"/>
</dbReference>
<keyword evidence="2" id="KW-0808">Transferase</keyword>
<feature type="domain" description="Glutamine amidotransferase" evidence="1">
    <location>
        <begin position="21"/>
        <end position="185"/>
    </location>
</feature>
<dbReference type="GO" id="GO:0005829">
    <property type="term" value="C:cytosol"/>
    <property type="evidence" value="ECO:0007669"/>
    <property type="project" value="TreeGrafter"/>
</dbReference>
<dbReference type="CDD" id="cd01741">
    <property type="entry name" value="GATase1_1"/>
    <property type="match status" value="1"/>
</dbReference>
<name>A0A081BYZ8_VECG1</name>
<dbReference type="eggNOG" id="COG0518">
    <property type="taxonomic scope" value="Bacteria"/>
</dbReference>
<dbReference type="PROSITE" id="PS51273">
    <property type="entry name" value="GATASE_TYPE_1"/>
    <property type="match status" value="1"/>
</dbReference>
<dbReference type="Gene3D" id="3.40.50.880">
    <property type="match status" value="1"/>
</dbReference>
<reference evidence="2" key="1">
    <citation type="journal article" date="2015" name="PeerJ">
        <title>First genomic representation of candidate bacterial phylum KSB3 points to enhanced environmental sensing as a trigger of wastewater bulking.</title>
        <authorList>
            <person name="Sekiguchi Y."/>
            <person name="Ohashi A."/>
            <person name="Parks D.H."/>
            <person name="Yamauchi T."/>
            <person name="Tyson G.W."/>
            <person name="Hugenholtz P."/>
        </authorList>
    </citation>
    <scope>NUCLEOTIDE SEQUENCE [LARGE SCALE GENOMIC DNA]</scope>
</reference>
<dbReference type="FunFam" id="3.40.50.880:FF:000033">
    <property type="entry name" value="Glutamine amidotransferase class-I"/>
    <property type="match status" value="1"/>
</dbReference>
<dbReference type="Pfam" id="PF00117">
    <property type="entry name" value="GATase"/>
    <property type="match status" value="1"/>
</dbReference>
<accession>A0A081BYZ8</accession>
<keyword evidence="2" id="KW-0315">Glutamine amidotransferase</keyword>
<dbReference type="Proteomes" id="UP000030661">
    <property type="component" value="Unassembled WGS sequence"/>
</dbReference>
<dbReference type="PANTHER" id="PTHR42695">
    <property type="entry name" value="GLUTAMINE AMIDOTRANSFERASE YLR126C-RELATED"/>
    <property type="match status" value="1"/>
</dbReference>
<dbReference type="InterPro" id="IPR017926">
    <property type="entry name" value="GATASE"/>
</dbReference>
<evidence type="ECO:0000313" key="3">
    <source>
        <dbReference type="Proteomes" id="UP000030661"/>
    </source>
</evidence>
<dbReference type="STRING" id="1499967.U27_04520"/>
<organism evidence="2">
    <name type="scientific">Vecturithrix granuli</name>
    <dbReference type="NCBI Taxonomy" id="1499967"/>
    <lineage>
        <taxon>Bacteria</taxon>
        <taxon>Candidatus Moduliflexota</taxon>
        <taxon>Candidatus Vecturitrichia</taxon>
        <taxon>Candidatus Vecturitrichales</taxon>
        <taxon>Candidatus Vecturitrichaceae</taxon>
        <taxon>Candidatus Vecturithrix</taxon>
    </lineage>
</organism>
<dbReference type="HOGENOM" id="CLU_054974_3_3_0"/>
<dbReference type="AlphaFoldDB" id="A0A081BYZ8"/>
<dbReference type="EMBL" id="DF820466">
    <property type="protein sequence ID" value="GAK57553.1"/>
    <property type="molecule type" value="Genomic_DNA"/>
</dbReference>
<protein>
    <submittedName>
        <fullName evidence="2">Glutamine amidotransferase class-I</fullName>
    </submittedName>
</protein>